<gene>
    <name evidence="2" type="ORF">ALE3EI_0779</name>
</gene>
<accession>A0A7G8PSN8</accession>
<feature type="domain" description="DUF5689" evidence="1">
    <location>
        <begin position="44"/>
        <end position="275"/>
    </location>
</feature>
<keyword evidence="3" id="KW-1185">Reference proteome</keyword>
<dbReference type="Gene3D" id="2.60.120.200">
    <property type="match status" value="1"/>
</dbReference>
<dbReference type="InterPro" id="IPR043744">
    <property type="entry name" value="DUF5689"/>
</dbReference>
<dbReference type="Pfam" id="PF18942">
    <property type="entry name" value="DUF5689"/>
    <property type="match status" value="1"/>
</dbReference>
<dbReference type="NCBIfam" id="NF038128">
    <property type="entry name" value="choice_anch_J"/>
    <property type="match status" value="1"/>
</dbReference>
<dbReference type="AlphaFoldDB" id="A0A7G8PSN8"/>
<reference evidence="2 3" key="1">
    <citation type="submission" date="2020-04" db="EMBL/GenBank/DDBJ databases">
        <title>Genome sequence of Altibacter aquimarinus strain ALE3EI.</title>
        <authorList>
            <person name="Oh H.-M."/>
            <person name="Jang D."/>
        </authorList>
    </citation>
    <scope>NUCLEOTIDE SEQUENCE [LARGE SCALE GENOMIC DNA]</scope>
    <source>
        <strain evidence="2 3">ALE3EI</strain>
    </source>
</reference>
<protein>
    <recommendedName>
        <fullName evidence="1">DUF5689 domain-containing protein</fullName>
    </recommendedName>
</protein>
<dbReference type="KEGG" id="alti:ALE3EI_0779"/>
<organism evidence="2 3">
    <name type="scientific">Constantimarinum furrinae</name>
    <dbReference type="NCBI Taxonomy" id="2562285"/>
    <lineage>
        <taxon>Bacteria</taxon>
        <taxon>Pseudomonadati</taxon>
        <taxon>Bacteroidota</taxon>
        <taxon>Flavobacteriia</taxon>
        <taxon>Flavobacteriales</taxon>
        <taxon>Flavobacteriaceae</taxon>
        <taxon>Altibacter/Constantimarinum group</taxon>
        <taxon>Constantimarinum</taxon>
    </lineage>
</organism>
<proteinExistence type="predicted"/>
<evidence type="ECO:0000313" key="3">
    <source>
        <dbReference type="Proteomes" id="UP000515514"/>
    </source>
</evidence>
<evidence type="ECO:0000259" key="1">
    <source>
        <dbReference type="Pfam" id="PF18942"/>
    </source>
</evidence>
<dbReference type="RefSeq" id="WP_186991043.1">
    <property type="nucleotide sequence ID" value="NZ_CP052909.1"/>
</dbReference>
<dbReference type="Proteomes" id="UP000515514">
    <property type="component" value="Chromosome"/>
</dbReference>
<dbReference type="EMBL" id="CP052909">
    <property type="protein sequence ID" value="QNJ97354.1"/>
    <property type="molecule type" value="Genomic_DNA"/>
</dbReference>
<evidence type="ECO:0000313" key="2">
    <source>
        <dbReference type="EMBL" id="QNJ97354.1"/>
    </source>
</evidence>
<sequence>MKKSIFYIPGLLLLSVILLICCVQDDEFDVPEGNTVRIEIDGTSITIEALRMALEQQIATNGNNILTFHNDGYITGYVISSDEQGNFFEELIIQDSPNNGRFGVKVLLDENPLFQSFQFGRKVYVKLNQLSVGYDSGTLTLGIRDGNSVEPISASRMFDHMIRDTIVEEIIPATISIPELTPDRTNTYIQLDDVQFNRNIALGEDRVTYAGEPGDEFDGERLLESCLDNSTIIFSTSTFSNFKSVLIAEGKGSIDGIFTYNFFGDEFNIVVNDLSSVRLDDPDRCDPIEVDCGVAASVGSSIIFSEYFESQIEGEPISGNGWTNYIESGTELWEAYFDDGTNASLGILARIGSFNSGDESSIGWLVTPEIDFDAQNGESLNFKTSNSFADGSILEVLISFDWDGNPDSIPLATWNLLPSAIIVENEDFFGDWIFSENVDLSCLDGSGHIAWKYTGSGDEDFDGTYELDEINILSE</sequence>
<name>A0A7G8PSN8_9FLAO</name>